<accession>A0A419SYA2</accession>
<keyword evidence="2" id="KW-1185">Reference proteome</keyword>
<protein>
    <submittedName>
        <fullName evidence="1">Uncharacterized protein</fullName>
    </submittedName>
</protein>
<evidence type="ECO:0000313" key="2">
    <source>
        <dbReference type="Proteomes" id="UP000284277"/>
    </source>
</evidence>
<dbReference type="Proteomes" id="UP000284277">
    <property type="component" value="Unassembled WGS sequence"/>
</dbReference>
<proteinExistence type="predicted"/>
<name>A0A419SYA2_9FIRM</name>
<reference evidence="1 2" key="1">
    <citation type="submission" date="2016-08" db="EMBL/GenBank/DDBJ databases">
        <title>A new outlook on sporulation: Clostridium algidixylanolyticum.</title>
        <authorList>
            <person name="Poppleton D.I."/>
            <person name="Gribaldo S."/>
        </authorList>
    </citation>
    <scope>NUCLEOTIDE SEQUENCE [LARGE SCALE GENOMIC DNA]</scope>
    <source>
        <strain evidence="1 2">SPL73</strain>
    </source>
</reference>
<sequence>MMNSKFTDLVTRLKNSIFSGNKEEWLRLLMVEDDVAKQSMNKWFEDYFMVYKVKRCRITLDESYIIKNSCEIRCLVKVQYQEGKEYLADLLLCVKEDVESKKIKIVSIERFYQPALRKKVNWQMVLKQDEPWWKNTLLKEEESEDEELQHIQLARAITRNIRFREAHIQLECASIMTTMMSPVIPNICRQLELPSENSEQNLKYIYDILMDKFHLQITRPDRDNTWASKYLAPWYGIEEILSGKEEGKRIAVSCNFFMSTLYVLLRWYGFRASHLVQFRIINQDYLIVKTVENKLFFISHDNLTLCSQSTIYPSGTINRVFGAEWFIDFKGNDAEISHLLLEEYNLIAQNTFLPTYNPIVKESEIMTVNPNLDTDDFRNTVLRSGDCTKSSIYPWIRYANQTLCVSKPETYIYWSIQSNWGNVNFRNEEEIYQYVDQMGTESIFPENDRLMTADQCIRHQTSGTKDRAVFLLAAFKKYFNAQGCVVFTKKYDYVVYKFEQNSKWILYNVSLQEKSKLIEGEIILAFNNTNSYCVVQNKNCEKQEWFQNNFGDIVKEEMYG</sequence>
<dbReference type="EMBL" id="MCIA01000031">
    <property type="protein sequence ID" value="RKD30243.1"/>
    <property type="molecule type" value="Genomic_DNA"/>
</dbReference>
<dbReference type="RefSeq" id="WP_120197766.1">
    <property type="nucleotide sequence ID" value="NZ_MCIA01000031.1"/>
</dbReference>
<gene>
    <name evidence="1" type="ORF">BET01_06515</name>
</gene>
<evidence type="ECO:0000313" key="1">
    <source>
        <dbReference type="EMBL" id="RKD30243.1"/>
    </source>
</evidence>
<dbReference type="AlphaFoldDB" id="A0A419SYA2"/>
<dbReference type="OrthoDB" id="2088107at2"/>
<comment type="caution">
    <text evidence="1">The sequence shown here is derived from an EMBL/GenBank/DDBJ whole genome shotgun (WGS) entry which is preliminary data.</text>
</comment>
<organism evidence="1 2">
    <name type="scientific">Lacrimispora algidixylanolytica</name>
    <dbReference type="NCBI Taxonomy" id="94868"/>
    <lineage>
        <taxon>Bacteria</taxon>
        <taxon>Bacillati</taxon>
        <taxon>Bacillota</taxon>
        <taxon>Clostridia</taxon>
        <taxon>Lachnospirales</taxon>
        <taxon>Lachnospiraceae</taxon>
        <taxon>Lacrimispora</taxon>
    </lineage>
</organism>